<dbReference type="FunFam" id="2.40.128.20:FF:000001">
    <property type="entry name" value="Fatty acid-binding protein, adipocyte"/>
    <property type="match status" value="1"/>
</dbReference>
<reference evidence="7" key="2">
    <citation type="submission" date="2019-11" db="UniProtKB">
        <authorList>
            <consortium name="WormBaseParasite"/>
        </authorList>
    </citation>
    <scope>IDENTIFICATION</scope>
</reference>
<dbReference type="Pfam" id="PF00061">
    <property type="entry name" value="Lipocalin"/>
    <property type="match status" value="1"/>
</dbReference>
<dbReference type="PANTHER" id="PTHR11955">
    <property type="entry name" value="FATTY ACID BINDING PROTEIN"/>
    <property type="match status" value="1"/>
</dbReference>
<proteinExistence type="inferred from homology"/>
<sequence>MDAFLGSWKLSKSEGFDEVMRHLGVNFIARKAGNTLKPTVTITSVGDGRYHMKLESTFKNTEFTFKLGEECDEVTADGRKVKSTITMDGSTMKHVQVGEKTTHIERVIEGDKMLTVSSDCPINAMIRRFTILFALMIEPTFYPF</sequence>
<dbReference type="WBParaSite" id="MCU_009118-RA">
    <property type="protein sequence ID" value="MCU_009118-RA"/>
    <property type="gene ID" value="MCU_009118"/>
</dbReference>
<dbReference type="Gene3D" id="2.40.128.20">
    <property type="match status" value="1"/>
</dbReference>
<dbReference type="EMBL" id="UXSR01000457">
    <property type="protein sequence ID" value="VDD76628.1"/>
    <property type="molecule type" value="Genomic_DNA"/>
</dbReference>
<dbReference type="STRING" id="53468.A0A0R3U739"/>
<dbReference type="GO" id="GO:0008289">
    <property type="term" value="F:lipid binding"/>
    <property type="evidence" value="ECO:0007669"/>
    <property type="project" value="UniProtKB-KW"/>
</dbReference>
<dbReference type="InterPro" id="IPR031259">
    <property type="entry name" value="ILBP"/>
</dbReference>
<keyword evidence="2" id="KW-0446">Lipid-binding</keyword>
<name>A0A0R3U739_MESCO</name>
<evidence type="ECO:0000313" key="5">
    <source>
        <dbReference type="EMBL" id="VDD76628.1"/>
    </source>
</evidence>
<evidence type="ECO:0000313" key="7">
    <source>
        <dbReference type="WBParaSite" id="MCU_009118-RA"/>
    </source>
</evidence>
<dbReference type="InterPro" id="IPR000566">
    <property type="entry name" value="Lipocln_cytosolic_FA-bd_dom"/>
</dbReference>
<dbReference type="OrthoDB" id="412780at2759"/>
<reference evidence="5 6" key="1">
    <citation type="submission" date="2018-10" db="EMBL/GenBank/DDBJ databases">
        <authorList>
            <consortium name="Pathogen Informatics"/>
        </authorList>
    </citation>
    <scope>NUCLEOTIDE SEQUENCE [LARGE SCALE GENOMIC DNA]</scope>
</reference>
<evidence type="ECO:0000256" key="2">
    <source>
        <dbReference type="ARBA" id="ARBA00023121"/>
    </source>
</evidence>
<dbReference type="Proteomes" id="UP000267029">
    <property type="component" value="Unassembled WGS sequence"/>
</dbReference>
<dbReference type="InterPro" id="IPR000463">
    <property type="entry name" value="Fatty_acid-bd"/>
</dbReference>
<evidence type="ECO:0000256" key="3">
    <source>
        <dbReference type="RuleBase" id="RU003696"/>
    </source>
</evidence>
<dbReference type="PROSITE" id="PS00214">
    <property type="entry name" value="FABP"/>
    <property type="match status" value="1"/>
</dbReference>
<dbReference type="CDD" id="cd00742">
    <property type="entry name" value="FABP"/>
    <property type="match status" value="1"/>
</dbReference>
<evidence type="ECO:0000313" key="6">
    <source>
        <dbReference type="Proteomes" id="UP000267029"/>
    </source>
</evidence>
<keyword evidence="6" id="KW-1185">Reference proteome</keyword>
<dbReference type="PRINTS" id="PR00178">
    <property type="entry name" value="FATTYACIDBP"/>
</dbReference>
<evidence type="ECO:0000259" key="4">
    <source>
        <dbReference type="PROSITE" id="PS00214"/>
    </source>
</evidence>
<comment type="similarity">
    <text evidence="1 3">Belongs to the calycin superfamily. Fatty-acid binding protein (FABP) family.</text>
</comment>
<organism evidence="5 6">
    <name type="scientific">Mesocestoides corti</name>
    <name type="common">Flatworm</name>
    <dbReference type="NCBI Taxonomy" id="53468"/>
    <lineage>
        <taxon>Eukaryota</taxon>
        <taxon>Metazoa</taxon>
        <taxon>Spiralia</taxon>
        <taxon>Lophotrochozoa</taxon>
        <taxon>Platyhelminthes</taxon>
        <taxon>Cestoda</taxon>
        <taxon>Eucestoda</taxon>
        <taxon>Cyclophyllidea</taxon>
        <taxon>Mesocestoididae</taxon>
        <taxon>Mesocestoides</taxon>
    </lineage>
</organism>
<dbReference type="AlphaFoldDB" id="A0A0R3U739"/>
<dbReference type="InterPro" id="IPR012674">
    <property type="entry name" value="Calycin"/>
</dbReference>
<accession>A0A0R3U739</accession>
<feature type="domain" description="Cytosolic fatty-acid binding proteins" evidence="4">
    <location>
        <begin position="6"/>
        <end position="23"/>
    </location>
</feature>
<evidence type="ECO:0000256" key="1">
    <source>
        <dbReference type="ARBA" id="ARBA00008390"/>
    </source>
</evidence>
<keyword evidence="3" id="KW-0813">Transport</keyword>
<gene>
    <name evidence="5" type="ORF">MCOS_LOCUS2631</name>
</gene>
<dbReference type="SUPFAM" id="SSF50814">
    <property type="entry name" value="Lipocalins"/>
    <property type="match status" value="1"/>
</dbReference>
<protein>
    <submittedName>
        <fullName evidence="7">FABP domain-containing protein</fullName>
    </submittedName>
</protein>